<evidence type="ECO:0000313" key="2">
    <source>
        <dbReference type="Proteomes" id="UP000267430"/>
    </source>
</evidence>
<evidence type="ECO:0000313" key="1">
    <source>
        <dbReference type="EMBL" id="RUQ29371.1"/>
    </source>
</evidence>
<comment type="caution">
    <text evidence="1">The sequence shown here is derived from an EMBL/GenBank/DDBJ whole genome shotgun (WGS) entry which is preliminary data.</text>
</comment>
<accession>A0A433HLV3</accession>
<dbReference type="AlphaFoldDB" id="A0A433HLV3"/>
<reference evidence="1 2" key="1">
    <citation type="submission" date="2018-12" db="EMBL/GenBank/DDBJ databases">
        <title>Bacillus chawlae sp. nov., Bacillus glennii sp. nov., and Bacillus saganii sp. nov. Isolated from the Vehicle Assembly Building at Kennedy Space Center where the Viking Spacecraft were Assembled.</title>
        <authorList>
            <person name="Seuylemezian A."/>
            <person name="Vaishampayan P."/>
        </authorList>
    </citation>
    <scope>NUCLEOTIDE SEQUENCE [LARGE SCALE GENOMIC DNA]</scope>
    <source>
        <strain evidence="1 2">L5</strain>
    </source>
</reference>
<dbReference type="EMBL" id="RYZZ01000010">
    <property type="protein sequence ID" value="RUQ29371.1"/>
    <property type="molecule type" value="Genomic_DNA"/>
</dbReference>
<proteinExistence type="predicted"/>
<sequence>MNKQIRLDEYTKLLLERRDQEERKEDIINDHNLKTGSGLTSPHSAMSTEELRLFMEYMDQANLRSLAKAKPELKKPLMLKKFFKSKRNQQVEVYSKSGEGSIYTLGKVSAVGRDFVMITNLKDRKWLPYTAIESANIPFGIPNYSNTHQHFIYDNNLRTKLLTNFGETVSKRDILVQQFFEESIETNLHSWKETWIEIQFGDQKVAGKIDSSEEGIVNLSFFGKKHVVPIKDITYVSNLRWFYFMTSIWKRRN</sequence>
<name>A0A433HLV3_9BACI</name>
<gene>
    <name evidence="1" type="ORF">ELQ35_10460</name>
</gene>
<dbReference type="Proteomes" id="UP000267430">
    <property type="component" value="Unassembled WGS sequence"/>
</dbReference>
<dbReference type="RefSeq" id="WP_126864784.1">
    <property type="nucleotide sequence ID" value="NZ_JAUSTX010000006.1"/>
</dbReference>
<organism evidence="1 2">
    <name type="scientific">Peribacillus cavernae</name>
    <dbReference type="NCBI Taxonomy" id="1674310"/>
    <lineage>
        <taxon>Bacteria</taxon>
        <taxon>Bacillati</taxon>
        <taxon>Bacillota</taxon>
        <taxon>Bacilli</taxon>
        <taxon>Bacillales</taxon>
        <taxon>Bacillaceae</taxon>
        <taxon>Peribacillus</taxon>
    </lineage>
</organism>
<protein>
    <submittedName>
        <fullName evidence="1">Uncharacterized protein</fullName>
    </submittedName>
</protein>
<keyword evidence="2" id="KW-1185">Reference proteome</keyword>
<dbReference type="OrthoDB" id="2732603at2"/>